<evidence type="ECO:0000313" key="1">
    <source>
        <dbReference type="EMBL" id="MFD2730034.1"/>
    </source>
</evidence>
<keyword evidence="1" id="KW-0238">DNA-binding</keyword>
<organism evidence="1 2">
    <name type="scientific">Enterococcus camelliae</name>
    <dbReference type="NCBI Taxonomy" id="453959"/>
    <lineage>
        <taxon>Bacteria</taxon>
        <taxon>Bacillati</taxon>
        <taxon>Bacillota</taxon>
        <taxon>Bacilli</taxon>
        <taxon>Lactobacillales</taxon>
        <taxon>Enterococcaceae</taxon>
        <taxon>Enterococcus</taxon>
    </lineage>
</organism>
<name>A0ABW5TML2_9ENTE</name>
<dbReference type="EMBL" id="JBHUMO010000072">
    <property type="protein sequence ID" value="MFD2730034.1"/>
    <property type="molecule type" value="Genomic_DNA"/>
</dbReference>
<gene>
    <name evidence="1" type="ORF">ACFSR0_11675</name>
</gene>
<protein>
    <submittedName>
        <fullName evidence="1">MmcQ/YjbR family DNA-binding protein</fullName>
    </submittedName>
</protein>
<dbReference type="PANTHER" id="PTHR35145:SF1">
    <property type="entry name" value="CYTOPLASMIC PROTEIN"/>
    <property type="match status" value="1"/>
</dbReference>
<dbReference type="InterPro" id="IPR038056">
    <property type="entry name" value="YjbR-like_sf"/>
</dbReference>
<proteinExistence type="predicted"/>
<dbReference type="Pfam" id="PF04237">
    <property type="entry name" value="YjbR"/>
    <property type="match status" value="1"/>
</dbReference>
<dbReference type="RefSeq" id="WP_379982932.1">
    <property type="nucleotide sequence ID" value="NZ_JBHUMO010000072.1"/>
</dbReference>
<dbReference type="Gene3D" id="3.90.1150.30">
    <property type="match status" value="1"/>
</dbReference>
<dbReference type="Proteomes" id="UP001597427">
    <property type="component" value="Unassembled WGS sequence"/>
</dbReference>
<dbReference type="InterPro" id="IPR058532">
    <property type="entry name" value="YjbR/MT2646/Rv2570-like"/>
</dbReference>
<dbReference type="GO" id="GO:0003677">
    <property type="term" value="F:DNA binding"/>
    <property type="evidence" value="ECO:0007669"/>
    <property type="project" value="UniProtKB-KW"/>
</dbReference>
<dbReference type="PANTHER" id="PTHR35145">
    <property type="entry name" value="CYTOPLASMIC PROTEIN-RELATED"/>
    <property type="match status" value="1"/>
</dbReference>
<accession>A0ABW5TML2</accession>
<keyword evidence="2" id="KW-1185">Reference proteome</keyword>
<dbReference type="InterPro" id="IPR007351">
    <property type="entry name" value="YjbR"/>
</dbReference>
<dbReference type="SUPFAM" id="SSF142906">
    <property type="entry name" value="YjbR-like"/>
    <property type="match status" value="1"/>
</dbReference>
<sequence length="128" mass="14798">MQEFIEKRIKKMTAYGQSLPGAEVYFREDWGTVYFSLLGKQFGLMNPAADPQAKITLKNLPKKNEELRELYSGAIIPGYYANKTHWNSVLLSSKEVSDEQIEQLIFESYQLVRAKLTKSERKTLLMND</sequence>
<reference evidence="2" key="1">
    <citation type="journal article" date="2019" name="Int. J. Syst. Evol. Microbiol.">
        <title>The Global Catalogue of Microorganisms (GCM) 10K type strain sequencing project: providing services to taxonomists for standard genome sequencing and annotation.</title>
        <authorList>
            <consortium name="The Broad Institute Genomics Platform"/>
            <consortium name="The Broad Institute Genome Sequencing Center for Infectious Disease"/>
            <person name="Wu L."/>
            <person name="Ma J."/>
        </authorList>
    </citation>
    <scope>NUCLEOTIDE SEQUENCE [LARGE SCALE GENOMIC DNA]</scope>
    <source>
        <strain evidence="2">TISTR 932</strain>
    </source>
</reference>
<evidence type="ECO:0000313" key="2">
    <source>
        <dbReference type="Proteomes" id="UP001597427"/>
    </source>
</evidence>
<comment type="caution">
    <text evidence="1">The sequence shown here is derived from an EMBL/GenBank/DDBJ whole genome shotgun (WGS) entry which is preliminary data.</text>
</comment>